<evidence type="ECO:0000313" key="2">
    <source>
        <dbReference type="EMBL" id="QDU25576.1"/>
    </source>
</evidence>
<dbReference type="InterPro" id="IPR011453">
    <property type="entry name" value="DUF1559"/>
</dbReference>
<dbReference type="RefSeq" id="WP_202921902.1">
    <property type="nucleotide sequence ID" value="NZ_CP036274.1"/>
</dbReference>
<dbReference type="Pfam" id="PF07596">
    <property type="entry name" value="SBP_bac_10"/>
    <property type="match status" value="1"/>
</dbReference>
<dbReference type="InterPro" id="IPR027558">
    <property type="entry name" value="Pre_pil_HX9DG_C"/>
</dbReference>
<dbReference type="PANTHER" id="PTHR30093">
    <property type="entry name" value="GENERAL SECRETION PATHWAY PROTEIN G"/>
    <property type="match status" value="1"/>
</dbReference>
<dbReference type="EMBL" id="CP036274">
    <property type="protein sequence ID" value="QDU25576.1"/>
    <property type="molecule type" value="Genomic_DNA"/>
</dbReference>
<keyword evidence="3" id="KW-1185">Reference proteome</keyword>
<sequence length="345" mass="37914">MGPCQAAPRRRGSRGFTLVELLVVIAIIGILVSLLLPAVQAAREASRRIKCQNQLKQLALAIENYESSLKLFPASAIVDASITTSFESRTGTMLSWVVLTLPYFEQSALHSKFDFGRTVLDQPNEPQANQINMLLCPSDQTKGRFYQDPSFTNNKVLAKGNYAAFVGPIHVEYQHRYRGVLTSHLPHSHRHLANEGTSNLMMLGEIRTRSNSLDQRGAWAVGWTGATLLSFDMHDQVIETTLGNSGYTPWSASLGQTQRPNNQGSNLDMLYNCPDPAEAQLRKMPCSTYGPGSFQYLSAAPRSHHPAGVNVAYADGHVSILADDVDEFLMARLISVEDGEVISPP</sequence>
<dbReference type="SUPFAM" id="SSF54523">
    <property type="entry name" value="Pili subunits"/>
    <property type="match status" value="1"/>
</dbReference>
<dbReference type="PANTHER" id="PTHR30093:SF2">
    <property type="entry name" value="TYPE II SECRETION SYSTEM PROTEIN H"/>
    <property type="match status" value="1"/>
</dbReference>
<evidence type="ECO:0000313" key="3">
    <source>
        <dbReference type="Proteomes" id="UP000315017"/>
    </source>
</evidence>
<dbReference type="InterPro" id="IPR045584">
    <property type="entry name" value="Pilin-like"/>
</dbReference>
<organism evidence="2 3">
    <name type="scientific">Anatilimnocola aggregata</name>
    <dbReference type="NCBI Taxonomy" id="2528021"/>
    <lineage>
        <taxon>Bacteria</taxon>
        <taxon>Pseudomonadati</taxon>
        <taxon>Planctomycetota</taxon>
        <taxon>Planctomycetia</taxon>
        <taxon>Pirellulales</taxon>
        <taxon>Pirellulaceae</taxon>
        <taxon>Anatilimnocola</taxon>
    </lineage>
</organism>
<dbReference type="InterPro" id="IPR012902">
    <property type="entry name" value="N_methyl_site"/>
</dbReference>
<name>A0A517Y5U5_9BACT</name>
<reference evidence="2 3" key="1">
    <citation type="submission" date="2019-02" db="EMBL/GenBank/DDBJ databases">
        <title>Deep-cultivation of Planctomycetes and their phenomic and genomic characterization uncovers novel biology.</title>
        <authorList>
            <person name="Wiegand S."/>
            <person name="Jogler M."/>
            <person name="Boedeker C."/>
            <person name="Pinto D."/>
            <person name="Vollmers J."/>
            <person name="Rivas-Marin E."/>
            <person name="Kohn T."/>
            <person name="Peeters S.H."/>
            <person name="Heuer A."/>
            <person name="Rast P."/>
            <person name="Oberbeckmann S."/>
            <person name="Bunk B."/>
            <person name="Jeske O."/>
            <person name="Meyerdierks A."/>
            <person name="Storesund J.E."/>
            <person name="Kallscheuer N."/>
            <person name="Luecker S."/>
            <person name="Lage O.M."/>
            <person name="Pohl T."/>
            <person name="Merkel B.J."/>
            <person name="Hornburger P."/>
            <person name="Mueller R.-W."/>
            <person name="Bruemmer F."/>
            <person name="Labrenz M."/>
            <person name="Spormann A.M."/>
            <person name="Op den Camp H."/>
            <person name="Overmann J."/>
            <person name="Amann R."/>
            <person name="Jetten M.S.M."/>
            <person name="Mascher T."/>
            <person name="Medema M.H."/>
            <person name="Devos D.P."/>
            <person name="Kaster A.-K."/>
            <person name="Ovreas L."/>
            <person name="Rohde M."/>
            <person name="Galperin M.Y."/>
            <person name="Jogler C."/>
        </authorList>
    </citation>
    <scope>NUCLEOTIDE SEQUENCE [LARGE SCALE GENOMIC DNA]</scope>
    <source>
        <strain evidence="2 3">ETA_A8</strain>
    </source>
</reference>
<dbReference type="Gene3D" id="3.30.700.10">
    <property type="entry name" value="Glycoprotein, Type 4 Pilin"/>
    <property type="match status" value="1"/>
</dbReference>
<dbReference type="NCBIfam" id="TIGR02532">
    <property type="entry name" value="IV_pilin_GFxxxE"/>
    <property type="match status" value="1"/>
</dbReference>
<feature type="domain" description="DUF1559" evidence="1">
    <location>
        <begin position="40"/>
        <end position="326"/>
    </location>
</feature>
<gene>
    <name evidence="2" type="primary">xcpT_2</name>
    <name evidence="2" type="ORF">ETAA8_06450</name>
</gene>
<dbReference type="Proteomes" id="UP000315017">
    <property type="component" value="Chromosome"/>
</dbReference>
<dbReference type="PROSITE" id="PS00409">
    <property type="entry name" value="PROKAR_NTER_METHYL"/>
    <property type="match status" value="1"/>
</dbReference>
<evidence type="ECO:0000259" key="1">
    <source>
        <dbReference type="Pfam" id="PF07596"/>
    </source>
</evidence>
<dbReference type="NCBIfam" id="TIGR04294">
    <property type="entry name" value="pre_pil_HX9DG"/>
    <property type="match status" value="1"/>
</dbReference>
<protein>
    <submittedName>
        <fullName evidence="2">Type II secretion system protein G</fullName>
    </submittedName>
</protein>
<dbReference type="AlphaFoldDB" id="A0A517Y5U5"/>
<dbReference type="KEGG" id="aagg:ETAA8_06450"/>
<accession>A0A517Y5U5</accession>
<proteinExistence type="predicted"/>
<dbReference type="Pfam" id="PF07963">
    <property type="entry name" value="N_methyl"/>
    <property type="match status" value="1"/>
</dbReference>